<dbReference type="OrthoDB" id="5860827at2759"/>
<dbReference type="ExpressionAtlas" id="A0A0Q3QMT0">
    <property type="expression patterns" value="differential"/>
</dbReference>
<evidence type="ECO:0000313" key="2">
    <source>
        <dbReference type="EMBL" id="KQK02786.1"/>
    </source>
</evidence>
<gene>
    <name evidence="3" type="primary">LOC100822025</name>
    <name evidence="2" type="ORF">BRADI_2g03687v3</name>
</gene>
<dbReference type="AlphaFoldDB" id="A0A0Q3QMT0"/>
<evidence type="ECO:0000313" key="3">
    <source>
        <dbReference type="EnsemblPlants" id="KQK02786"/>
    </source>
</evidence>
<dbReference type="STRING" id="15368.A0A0Q3QMT0"/>
<protein>
    <recommendedName>
        <fullName evidence="5">Translocon-associated protein subunit beta</fullName>
    </recommendedName>
</protein>
<reference evidence="3" key="3">
    <citation type="submission" date="2018-08" db="UniProtKB">
        <authorList>
            <consortium name="EnsemblPlants"/>
        </authorList>
    </citation>
    <scope>IDENTIFICATION</scope>
    <source>
        <strain evidence="3">cv. Bd21</strain>
    </source>
</reference>
<reference evidence="2 3" key="1">
    <citation type="journal article" date="2010" name="Nature">
        <title>Genome sequencing and analysis of the model grass Brachypodium distachyon.</title>
        <authorList>
            <consortium name="International Brachypodium Initiative"/>
        </authorList>
    </citation>
    <scope>NUCLEOTIDE SEQUENCE [LARGE SCALE GENOMIC DNA]</scope>
    <source>
        <strain evidence="2 3">Bd21</strain>
    </source>
</reference>
<dbReference type="Proteomes" id="UP000008810">
    <property type="component" value="Chromosome 2"/>
</dbReference>
<name>A0A0Q3QMT0_BRADI</name>
<dbReference type="Gramene" id="KQK02786">
    <property type="protein sequence ID" value="KQK02786"/>
    <property type="gene ID" value="BRADI_2g03687v3"/>
</dbReference>
<feature type="signal peptide" evidence="1">
    <location>
        <begin position="1"/>
        <end position="22"/>
    </location>
</feature>
<reference evidence="2" key="2">
    <citation type="submission" date="2017-06" db="EMBL/GenBank/DDBJ databases">
        <title>WGS assembly of Brachypodium distachyon.</title>
        <authorList>
            <consortium name="The International Brachypodium Initiative"/>
            <person name="Lucas S."/>
            <person name="Harmon-Smith M."/>
            <person name="Lail K."/>
            <person name="Tice H."/>
            <person name="Grimwood J."/>
            <person name="Bruce D."/>
            <person name="Barry K."/>
            <person name="Shu S."/>
            <person name="Lindquist E."/>
            <person name="Wang M."/>
            <person name="Pitluck S."/>
            <person name="Vogel J.P."/>
            <person name="Garvin D.F."/>
            <person name="Mockler T.C."/>
            <person name="Schmutz J."/>
            <person name="Rokhsar D."/>
            <person name="Bevan M.W."/>
        </authorList>
    </citation>
    <scope>NUCLEOTIDE SEQUENCE</scope>
    <source>
        <strain evidence="2">Bd21</strain>
    </source>
</reference>
<dbReference type="EnsemblPlants" id="KQK02786">
    <property type="protein sequence ID" value="KQK02786"/>
    <property type="gene ID" value="BRADI_2g03687v3"/>
</dbReference>
<keyword evidence="1" id="KW-0732">Signal</keyword>
<dbReference type="PANTHER" id="PTHR12861:SF3">
    <property type="entry name" value="TRANSLOCON-ASSOCIATED PROTEIN SUBUNIT BETA"/>
    <property type="match status" value="1"/>
</dbReference>
<sequence length="213" mass="23421">MAARSALLFALLVAALSFTATAAGDAPFIVAHKKVALSRPKPGVERLAVSLDLYNQGSATAYDVAITDDSWPKEAFELVSGEVSKTLERLDPGATASHVFVLETKAQGRFQGSPAVIKYRVPTKAVLQEAFSTPILALDILAERPPVKKFEWVKTRRKIWRAGVSCFLRCSVYLPGREPIKIWWGKSRQEETLIYLWFTVLVAGCLPGETLDS</sequence>
<dbReference type="FunCoup" id="A0A0Q3QMT0">
    <property type="interactions" value="1284"/>
</dbReference>
<evidence type="ECO:0008006" key="5">
    <source>
        <dbReference type="Google" id="ProtNLM"/>
    </source>
</evidence>
<feature type="chain" id="PRO_5043129540" description="Translocon-associated protein subunit beta" evidence="1">
    <location>
        <begin position="23"/>
        <end position="213"/>
    </location>
</feature>
<evidence type="ECO:0000256" key="1">
    <source>
        <dbReference type="SAM" id="SignalP"/>
    </source>
</evidence>
<keyword evidence="4" id="KW-1185">Reference proteome</keyword>
<evidence type="ECO:0000313" key="4">
    <source>
        <dbReference type="Proteomes" id="UP000008810"/>
    </source>
</evidence>
<proteinExistence type="predicted"/>
<organism evidence="2">
    <name type="scientific">Brachypodium distachyon</name>
    <name type="common">Purple false brome</name>
    <name type="synonym">Trachynia distachya</name>
    <dbReference type="NCBI Taxonomy" id="15368"/>
    <lineage>
        <taxon>Eukaryota</taxon>
        <taxon>Viridiplantae</taxon>
        <taxon>Streptophyta</taxon>
        <taxon>Embryophyta</taxon>
        <taxon>Tracheophyta</taxon>
        <taxon>Spermatophyta</taxon>
        <taxon>Magnoliopsida</taxon>
        <taxon>Liliopsida</taxon>
        <taxon>Poales</taxon>
        <taxon>Poaceae</taxon>
        <taxon>BOP clade</taxon>
        <taxon>Pooideae</taxon>
        <taxon>Stipodae</taxon>
        <taxon>Brachypodieae</taxon>
        <taxon>Brachypodium</taxon>
    </lineage>
</organism>
<dbReference type="Pfam" id="PF05753">
    <property type="entry name" value="TRAP_beta"/>
    <property type="match status" value="1"/>
</dbReference>
<accession>A0A0Q3QMT0</accession>
<dbReference type="PANTHER" id="PTHR12861">
    <property type="entry name" value="TRANSLOCON-ASSOCIATED PROTEIN, BETA SUBUNIT PRECURSOR TRAP-BETA SIGNAL SEQUENCE RECEPTOR BETA SUBUNIT"/>
    <property type="match status" value="1"/>
</dbReference>
<dbReference type="EMBL" id="CM000881">
    <property type="protein sequence ID" value="KQK02786.1"/>
    <property type="molecule type" value="Genomic_DNA"/>
</dbReference>